<dbReference type="AlphaFoldDB" id="A0A8J6JZ25"/>
<evidence type="ECO:0000313" key="1">
    <source>
        <dbReference type="EMBL" id="KAG9469234.1"/>
    </source>
</evidence>
<organism evidence="1 2">
    <name type="scientific">Eleutherodactylus coqui</name>
    <name type="common">Puerto Rican coqui</name>
    <dbReference type="NCBI Taxonomy" id="57060"/>
    <lineage>
        <taxon>Eukaryota</taxon>
        <taxon>Metazoa</taxon>
        <taxon>Chordata</taxon>
        <taxon>Craniata</taxon>
        <taxon>Vertebrata</taxon>
        <taxon>Euteleostomi</taxon>
        <taxon>Amphibia</taxon>
        <taxon>Batrachia</taxon>
        <taxon>Anura</taxon>
        <taxon>Neobatrachia</taxon>
        <taxon>Hyloidea</taxon>
        <taxon>Eleutherodactylidae</taxon>
        <taxon>Eleutherodactylinae</taxon>
        <taxon>Eleutherodactylus</taxon>
        <taxon>Eleutherodactylus</taxon>
    </lineage>
</organism>
<accession>A0A8J6JZ25</accession>
<dbReference type="EMBL" id="WNTK01000591">
    <property type="protein sequence ID" value="KAG9469234.1"/>
    <property type="molecule type" value="Genomic_DNA"/>
</dbReference>
<keyword evidence="2" id="KW-1185">Reference proteome</keyword>
<comment type="caution">
    <text evidence="1">The sequence shown here is derived from an EMBL/GenBank/DDBJ whole genome shotgun (WGS) entry which is preliminary data.</text>
</comment>
<reference evidence="1" key="1">
    <citation type="thesis" date="2020" institute="ProQuest LLC" country="789 East Eisenhower Parkway, Ann Arbor, MI, USA">
        <title>Comparative Genomics and Chromosome Evolution.</title>
        <authorList>
            <person name="Mudd A.B."/>
        </authorList>
    </citation>
    <scope>NUCLEOTIDE SEQUENCE</scope>
    <source>
        <strain evidence="1">HN-11 Male</strain>
        <tissue evidence="1">Kidney and liver</tissue>
    </source>
</reference>
<sequence>METAHRPFHVTLPETDMAGAHFRLLPYSYGACASPPIPFIAEAAGTFAS</sequence>
<proteinExistence type="predicted"/>
<dbReference type="Proteomes" id="UP000770717">
    <property type="component" value="Unassembled WGS sequence"/>
</dbReference>
<gene>
    <name evidence="1" type="ORF">GDO78_020977</name>
</gene>
<name>A0A8J6JZ25_ELECQ</name>
<evidence type="ECO:0000313" key="2">
    <source>
        <dbReference type="Proteomes" id="UP000770717"/>
    </source>
</evidence>
<protein>
    <submittedName>
        <fullName evidence="1">Uncharacterized protein</fullName>
    </submittedName>
</protein>